<gene>
    <name evidence="2" type="ORF">CVAR292_01097</name>
</gene>
<dbReference type="Proteomes" id="UP000182498">
    <property type="component" value="Unassembled WGS sequence"/>
</dbReference>
<sequence>MSSRHTMTSGHRLRNRIATTATAVLAAAGIAAGAVAVTGNGAPAAEADGGRAVLAGDSLVANPDIYNYLAGKGVPLPDPVLSRTGCGTDNRFRDAIASGSGQNVQNYTCAGASYRTGGAHVIDQVNQAARNGDVAGATVYLLAGANDTYPYILNDHMPVPEIENNLKNAIAKAVRAAKDAGAVDVKVLGMPHITNAAGEVCAINLIPGVQVPTFGINISDVEWAMERAGQNGAAEGGGRFVSLKGPSNGHEMCSNNRYITGIIDTTSARRNLPLHMTDEGHRVLGAFAGRA</sequence>
<dbReference type="Gene3D" id="3.40.50.1110">
    <property type="entry name" value="SGNH hydrolase"/>
    <property type="match status" value="1"/>
</dbReference>
<feature type="chain" id="PRO_5038880996" description="Secreted esterase A" evidence="1">
    <location>
        <begin position="37"/>
        <end position="291"/>
    </location>
</feature>
<protein>
    <recommendedName>
        <fullName evidence="4">Secreted esterase A</fullName>
    </recommendedName>
</protein>
<dbReference type="OrthoDB" id="4529562at2"/>
<keyword evidence="3" id="KW-1185">Reference proteome</keyword>
<dbReference type="AlphaFoldDB" id="A0A0X2NJY2"/>
<name>A0A0X2NJY2_9CORY</name>
<proteinExistence type="predicted"/>
<organism evidence="2 3">
    <name type="scientific">Corynebacterium variabile</name>
    <dbReference type="NCBI Taxonomy" id="1727"/>
    <lineage>
        <taxon>Bacteria</taxon>
        <taxon>Bacillati</taxon>
        <taxon>Actinomycetota</taxon>
        <taxon>Actinomycetes</taxon>
        <taxon>Mycobacteriales</taxon>
        <taxon>Corynebacteriaceae</taxon>
        <taxon>Corynebacterium</taxon>
    </lineage>
</organism>
<dbReference type="InterPro" id="IPR036514">
    <property type="entry name" value="SGNH_hydro_sf"/>
</dbReference>
<evidence type="ECO:0000313" key="3">
    <source>
        <dbReference type="Proteomes" id="UP000182498"/>
    </source>
</evidence>
<keyword evidence="1" id="KW-0732">Signal</keyword>
<accession>A0A0X2NJY2</accession>
<dbReference type="RefSeq" id="WP_082796433.1">
    <property type="nucleotide sequence ID" value="NZ_FAUH01000006.1"/>
</dbReference>
<evidence type="ECO:0008006" key="4">
    <source>
        <dbReference type="Google" id="ProtNLM"/>
    </source>
</evidence>
<dbReference type="EMBL" id="FAUH01000006">
    <property type="protein sequence ID" value="CUU65764.1"/>
    <property type="molecule type" value="Genomic_DNA"/>
</dbReference>
<feature type="signal peptide" evidence="1">
    <location>
        <begin position="1"/>
        <end position="36"/>
    </location>
</feature>
<dbReference type="SUPFAM" id="SSF52266">
    <property type="entry name" value="SGNH hydrolase"/>
    <property type="match status" value="1"/>
</dbReference>
<evidence type="ECO:0000256" key="1">
    <source>
        <dbReference type="SAM" id="SignalP"/>
    </source>
</evidence>
<reference evidence="3" key="1">
    <citation type="submission" date="2015-11" db="EMBL/GenBank/DDBJ databases">
        <authorList>
            <person name="Dugat-Bony E."/>
        </authorList>
    </citation>
    <scope>NUCLEOTIDE SEQUENCE [LARGE SCALE GENOMIC DNA]</scope>
    <source>
        <strain evidence="3">Mu292</strain>
    </source>
</reference>
<evidence type="ECO:0000313" key="2">
    <source>
        <dbReference type="EMBL" id="CUU65764.1"/>
    </source>
</evidence>